<organism evidence="2 3">
    <name type="scientific">Xylaria grammica</name>
    <dbReference type="NCBI Taxonomy" id="363999"/>
    <lineage>
        <taxon>Eukaryota</taxon>
        <taxon>Fungi</taxon>
        <taxon>Dikarya</taxon>
        <taxon>Ascomycota</taxon>
        <taxon>Pezizomycotina</taxon>
        <taxon>Sordariomycetes</taxon>
        <taxon>Xylariomycetidae</taxon>
        <taxon>Xylariales</taxon>
        <taxon>Xylariaceae</taxon>
        <taxon>Xylaria</taxon>
    </lineage>
</organism>
<keyword evidence="1" id="KW-0812">Transmembrane</keyword>
<keyword evidence="1" id="KW-0472">Membrane</keyword>
<keyword evidence="1" id="KW-1133">Transmembrane helix</keyword>
<dbReference type="AlphaFoldDB" id="A0A439DI54"/>
<dbReference type="EMBL" id="RYZI01000014">
    <property type="protein sequence ID" value="RWA14072.1"/>
    <property type="molecule type" value="Genomic_DNA"/>
</dbReference>
<feature type="transmembrane region" description="Helical" evidence="1">
    <location>
        <begin position="85"/>
        <end position="106"/>
    </location>
</feature>
<reference evidence="2 3" key="1">
    <citation type="submission" date="2018-12" db="EMBL/GenBank/DDBJ databases">
        <title>Draft genome sequence of Xylaria grammica IHI A82.</title>
        <authorList>
            <person name="Buettner E."/>
            <person name="Kellner H."/>
        </authorList>
    </citation>
    <scope>NUCLEOTIDE SEQUENCE [LARGE SCALE GENOMIC DNA]</scope>
    <source>
        <strain evidence="2 3">IHI A82</strain>
    </source>
</reference>
<evidence type="ECO:0000313" key="3">
    <source>
        <dbReference type="Proteomes" id="UP000286045"/>
    </source>
</evidence>
<proteinExistence type="predicted"/>
<keyword evidence="3" id="KW-1185">Reference proteome</keyword>
<name>A0A439DI54_9PEZI</name>
<sequence>MHFVEAVHDAREIISKLFGVVDTPEGARPAAKGGSLSTVGTFWLLAIAAHLSRPALIAGGRGIIFVAGSLPFACLSATAPGYASIVIGVALIAARVTVVTVTFGGVRRLAGRAPSLGKSHQIRLKGLWCGGLETTG</sequence>
<evidence type="ECO:0000313" key="2">
    <source>
        <dbReference type="EMBL" id="RWA14072.1"/>
    </source>
</evidence>
<comment type="caution">
    <text evidence="2">The sequence shown here is derived from an EMBL/GenBank/DDBJ whole genome shotgun (WGS) entry which is preliminary data.</text>
</comment>
<feature type="transmembrane region" description="Helical" evidence="1">
    <location>
        <begin position="63"/>
        <end position="79"/>
    </location>
</feature>
<gene>
    <name evidence="2" type="ORF">EKO27_g1036</name>
</gene>
<accession>A0A439DI54</accession>
<dbReference type="Proteomes" id="UP000286045">
    <property type="component" value="Unassembled WGS sequence"/>
</dbReference>
<evidence type="ECO:0000256" key="1">
    <source>
        <dbReference type="SAM" id="Phobius"/>
    </source>
</evidence>
<protein>
    <submittedName>
        <fullName evidence="2">Uncharacterized protein</fullName>
    </submittedName>
</protein>